<organism evidence="2 3">
    <name type="scientific">Nezara viridula</name>
    <name type="common">Southern green stink bug</name>
    <name type="synonym">Cimex viridulus</name>
    <dbReference type="NCBI Taxonomy" id="85310"/>
    <lineage>
        <taxon>Eukaryota</taxon>
        <taxon>Metazoa</taxon>
        <taxon>Ecdysozoa</taxon>
        <taxon>Arthropoda</taxon>
        <taxon>Hexapoda</taxon>
        <taxon>Insecta</taxon>
        <taxon>Pterygota</taxon>
        <taxon>Neoptera</taxon>
        <taxon>Paraneoptera</taxon>
        <taxon>Hemiptera</taxon>
        <taxon>Heteroptera</taxon>
        <taxon>Panheteroptera</taxon>
        <taxon>Pentatomomorpha</taxon>
        <taxon>Pentatomoidea</taxon>
        <taxon>Pentatomidae</taxon>
        <taxon>Pentatominae</taxon>
        <taxon>Nezara</taxon>
    </lineage>
</organism>
<dbReference type="EMBL" id="OV725082">
    <property type="protein sequence ID" value="CAH1406529.1"/>
    <property type="molecule type" value="Genomic_DNA"/>
</dbReference>
<evidence type="ECO:0000256" key="1">
    <source>
        <dbReference type="SAM" id="Phobius"/>
    </source>
</evidence>
<keyword evidence="1" id="KW-1133">Transmembrane helix</keyword>
<dbReference type="PANTHER" id="PTHR19346">
    <property type="entry name" value="SUGAR PHOSPHATE TRANSPORTER DOMAIN-CONTAINING PROTEIN"/>
    <property type="match status" value="1"/>
</dbReference>
<name>A0A9P0HQQ2_NEZVI</name>
<feature type="transmembrane region" description="Helical" evidence="1">
    <location>
        <begin position="113"/>
        <end position="132"/>
    </location>
</feature>
<keyword evidence="1" id="KW-0812">Transmembrane</keyword>
<dbReference type="AlphaFoldDB" id="A0A9P0HQQ2"/>
<dbReference type="InterPro" id="IPR026505">
    <property type="entry name" value="Solute_c_fam_35_mem_F3/F4"/>
</dbReference>
<proteinExistence type="predicted"/>
<keyword evidence="3" id="KW-1185">Reference proteome</keyword>
<reference evidence="2" key="1">
    <citation type="submission" date="2022-01" db="EMBL/GenBank/DDBJ databases">
        <authorList>
            <person name="King R."/>
        </authorList>
    </citation>
    <scope>NUCLEOTIDE SEQUENCE</scope>
</reference>
<sequence>MESKILRKILTAPYFVTNKIIPNDLNVPYVSDLAQSRYLSFHNKLQNHPNILVSNPASSSIPDNPLRLANLLGNFSVAWTYDLFITLGLITAVPVSAALDVVLYGATFIEMKLAGIILISIGFFLVMFPDNWPNYITRLLSRPLPRRCPLLQSGGVKLMEC</sequence>
<dbReference type="Proteomes" id="UP001152798">
    <property type="component" value="Chromosome 6"/>
</dbReference>
<keyword evidence="1" id="KW-0472">Membrane</keyword>
<evidence type="ECO:0000313" key="3">
    <source>
        <dbReference type="Proteomes" id="UP001152798"/>
    </source>
</evidence>
<dbReference type="OrthoDB" id="10062838at2759"/>
<dbReference type="PANTHER" id="PTHR19346:SF4">
    <property type="entry name" value="SUGAR PHOSPHATE TRANSPORTER DOMAIN-CONTAINING PROTEIN"/>
    <property type="match status" value="1"/>
</dbReference>
<gene>
    <name evidence="2" type="ORF">NEZAVI_LOCUS14445</name>
</gene>
<protein>
    <submittedName>
        <fullName evidence="2">Uncharacterized protein</fullName>
    </submittedName>
</protein>
<accession>A0A9P0HQQ2</accession>
<evidence type="ECO:0000313" key="2">
    <source>
        <dbReference type="EMBL" id="CAH1406529.1"/>
    </source>
</evidence>